<dbReference type="AlphaFoldDB" id="A0A6N7R2D6"/>
<gene>
    <name evidence="1" type="ORF">GH885_01470</name>
</gene>
<organism evidence="1 2">
    <name type="scientific">Gracilibacillus thailandensis</name>
    <dbReference type="NCBI Taxonomy" id="563735"/>
    <lineage>
        <taxon>Bacteria</taxon>
        <taxon>Bacillati</taxon>
        <taxon>Bacillota</taxon>
        <taxon>Bacilli</taxon>
        <taxon>Bacillales</taxon>
        <taxon>Bacillaceae</taxon>
        <taxon>Gracilibacillus</taxon>
    </lineage>
</organism>
<keyword evidence="1" id="KW-0503">Monooxygenase</keyword>
<accession>A0A6N7R2D6</accession>
<protein>
    <submittedName>
        <fullName evidence="1">Antibiotic biosynthesis monooxygenase</fullName>
    </submittedName>
</protein>
<keyword evidence="1" id="KW-0560">Oxidoreductase</keyword>
<dbReference type="EMBL" id="WJEE01000002">
    <property type="protein sequence ID" value="MRI65016.1"/>
    <property type="molecule type" value="Genomic_DNA"/>
</dbReference>
<name>A0A6N7R2D6_9BACI</name>
<proteinExistence type="predicted"/>
<dbReference type="RefSeq" id="WP_153833901.1">
    <property type="nucleotide sequence ID" value="NZ_JBHUMW010000072.1"/>
</dbReference>
<dbReference type="InterPro" id="IPR011008">
    <property type="entry name" value="Dimeric_a/b-barrel"/>
</dbReference>
<dbReference type="GO" id="GO:0004497">
    <property type="term" value="F:monooxygenase activity"/>
    <property type="evidence" value="ECO:0007669"/>
    <property type="project" value="UniProtKB-KW"/>
</dbReference>
<evidence type="ECO:0000313" key="1">
    <source>
        <dbReference type="EMBL" id="MRI65016.1"/>
    </source>
</evidence>
<evidence type="ECO:0000313" key="2">
    <source>
        <dbReference type="Proteomes" id="UP000435187"/>
    </source>
</evidence>
<keyword evidence="2" id="KW-1185">Reference proteome</keyword>
<dbReference type="Proteomes" id="UP000435187">
    <property type="component" value="Unassembled WGS sequence"/>
</dbReference>
<dbReference type="Gene3D" id="3.30.70.100">
    <property type="match status" value="1"/>
</dbReference>
<reference evidence="1 2" key="1">
    <citation type="submission" date="2019-10" db="EMBL/GenBank/DDBJ databases">
        <title>Gracilibacillus salitolerans sp. nov., a moderate halophile isolated from a saline soil in northwest China.</title>
        <authorList>
            <person name="Gan L."/>
        </authorList>
    </citation>
    <scope>NUCLEOTIDE SEQUENCE [LARGE SCALE GENOMIC DNA]</scope>
    <source>
        <strain evidence="1 2">TP2-8</strain>
    </source>
</reference>
<dbReference type="SUPFAM" id="SSF54909">
    <property type="entry name" value="Dimeric alpha+beta barrel"/>
    <property type="match status" value="1"/>
</dbReference>
<sequence>MNGYMTNGTYPYLEKLKSKHHIFPFIIMHNDVKAIAYYEDTNPSIFETSRDYLVLAQVGELSEIGFISLSHIPVTEEGSPIFEMDYKQKVNEISGVVTARLLRPFRGNSYILLVEWDDPKDYHAWKKTNPLPNKKEDSYIAGSVYTETFQVGEDEEE</sequence>
<comment type="caution">
    <text evidence="1">The sequence shown here is derived from an EMBL/GenBank/DDBJ whole genome shotgun (WGS) entry which is preliminary data.</text>
</comment>